<feature type="domain" description="MobA/VirD2-like nuclease" evidence="2">
    <location>
        <begin position="41"/>
        <end position="163"/>
    </location>
</feature>
<proteinExistence type="predicted"/>
<organism evidence="3 4">
    <name type="scientific">Flavobacterium johnsoniae</name>
    <name type="common">Cytophaga johnsonae</name>
    <dbReference type="NCBI Taxonomy" id="986"/>
    <lineage>
        <taxon>Bacteria</taxon>
        <taxon>Pseudomonadati</taxon>
        <taxon>Bacteroidota</taxon>
        <taxon>Flavobacteriia</taxon>
        <taxon>Flavobacteriales</taxon>
        <taxon>Flavobacteriaceae</taxon>
        <taxon>Flavobacterium</taxon>
    </lineage>
</organism>
<evidence type="ECO:0000259" key="2">
    <source>
        <dbReference type="Pfam" id="PF03432"/>
    </source>
</evidence>
<name>A0A1M5S8V6_FLAJO</name>
<feature type="region of interest" description="Disordered" evidence="1">
    <location>
        <begin position="322"/>
        <end position="346"/>
    </location>
</feature>
<reference evidence="3 4" key="1">
    <citation type="submission" date="2016-11" db="EMBL/GenBank/DDBJ databases">
        <authorList>
            <person name="Jaros S."/>
            <person name="Januszkiewicz K."/>
            <person name="Wedrychowicz H."/>
        </authorList>
    </citation>
    <scope>NUCLEOTIDE SEQUENCE [LARGE SCALE GENOMIC DNA]</scope>
    <source>
        <strain evidence="3 4">DSM 6792</strain>
    </source>
</reference>
<feature type="region of interest" description="Disordered" evidence="1">
    <location>
        <begin position="257"/>
        <end position="302"/>
    </location>
</feature>
<dbReference type="Proteomes" id="UP000184112">
    <property type="component" value="Unassembled WGS sequence"/>
</dbReference>
<feature type="compositionally biased region" description="Basic residues" evidence="1">
    <location>
        <begin position="335"/>
        <end position="346"/>
    </location>
</feature>
<feature type="compositionally biased region" description="Basic and acidic residues" evidence="1">
    <location>
        <begin position="261"/>
        <end position="272"/>
    </location>
</feature>
<gene>
    <name evidence="3" type="ORF">SAMN05444388_109169</name>
</gene>
<dbReference type="EMBL" id="FQWH01000009">
    <property type="protein sequence ID" value="SHH35072.1"/>
    <property type="molecule type" value="Genomic_DNA"/>
</dbReference>
<dbReference type="AlphaFoldDB" id="A0A1M5S8V6"/>
<dbReference type="RefSeq" id="WP_073410408.1">
    <property type="nucleotide sequence ID" value="NZ_FQWH01000009.1"/>
</dbReference>
<dbReference type="InterPro" id="IPR005094">
    <property type="entry name" value="Endonuclease_MobA/VirD2"/>
</dbReference>
<dbReference type="Pfam" id="PF03432">
    <property type="entry name" value="Relaxase"/>
    <property type="match status" value="1"/>
</dbReference>
<evidence type="ECO:0000256" key="1">
    <source>
        <dbReference type="SAM" id="MobiDB-lite"/>
    </source>
</evidence>
<accession>A0A1M5S8V6</accession>
<feature type="compositionally biased region" description="Basic and acidic residues" evidence="1">
    <location>
        <begin position="281"/>
        <end position="302"/>
    </location>
</feature>
<evidence type="ECO:0000313" key="4">
    <source>
        <dbReference type="Proteomes" id="UP000184112"/>
    </source>
</evidence>
<evidence type="ECO:0000313" key="3">
    <source>
        <dbReference type="EMBL" id="SHH35072.1"/>
    </source>
</evidence>
<protein>
    <submittedName>
        <fullName evidence="3">Relaxase/Mobilisation nuclease domain-containing protein</fullName>
    </submittedName>
</protein>
<sequence length="346" mass="40349">MIGHVSIGSSFYHCISYCLEDKKELSEQKKLELSMQDHLQHKERAEVLEYNKCFGNKYELTRQFKDVRKLSRRVEKPMLHLTLRLAPEDALTKEQFREIGRECAKEFGIADNQYICVLHKDTKEQHIHIAANRVGFDGKVANDSNSYKRMAELCRRLEKKYGLQEVLSPKAFLSAKDRLLPRHDSRKEKLKADIQQTLKHASSYLGFERQMRNLGYKVLKGRGISFIDDKKVKIKGSEIGFSLAKIEKILHQKQQASMKNKNIDEEKNRNEDSQPTTSCFKTEKRQEEKLQEQKQSHNLEKAGEEVVKQVLGVLGQLMNPEYTPDYIDPELQRNLQKKKKKSGLKR</sequence>